<dbReference type="InterPro" id="IPR033121">
    <property type="entry name" value="PEPTIDASE_A1"/>
</dbReference>
<dbReference type="AlphaFoldDB" id="A0AAV4CYL3"/>
<evidence type="ECO:0000256" key="3">
    <source>
        <dbReference type="ARBA" id="ARBA00022750"/>
    </source>
</evidence>
<keyword evidence="8" id="KW-1185">Reference proteome</keyword>
<dbReference type="InterPro" id="IPR001461">
    <property type="entry name" value="Aspartic_peptidase_A1"/>
</dbReference>
<dbReference type="PRINTS" id="PR00792">
    <property type="entry name" value="PEPSIN"/>
</dbReference>
<evidence type="ECO:0000256" key="2">
    <source>
        <dbReference type="ARBA" id="ARBA00022670"/>
    </source>
</evidence>
<dbReference type="CDD" id="cd05471">
    <property type="entry name" value="pepsin_like"/>
    <property type="match status" value="1"/>
</dbReference>
<evidence type="ECO:0000313" key="7">
    <source>
        <dbReference type="EMBL" id="GFO36826.1"/>
    </source>
</evidence>
<dbReference type="InterPro" id="IPR034164">
    <property type="entry name" value="Pepsin-like_dom"/>
</dbReference>
<dbReference type="InterPro" id="IPR021109">
    <property type="entry name" value="Peptidase_aspartic_dom_sf"/>
</dbReference>
<feature type="domain" description="Peptidase A1" evidence="6">
    <location>
        <begin position="72"/>
        <end position="360"/>
    </location>
</feature>
<gene>
    <name evidence="7" type="ORF">PoB_006333100</name>
</gene>
<evidence type="ECO:0000256" key="5">
    <source>
        <dbReference type="SAM" id="MobiDB-lite"/>
    </source>
</evidence>
<evidence type="ECO:0000259" key="6">
    <source>
        <dbReference type="PROSITE" id="PS51767"/>
    </source>
</evidence>
<dbReference type="PANTHER" id="PTHR47966">
    <property type="entry name" value="BETA-SITE APP-CLEAVING ENZYME, ISOFORM A-RELATED"/>
    <property type="match status" value="1"/>
</dbReference>
<dbReference type="GO" id="GO:0004190">
    <property type="term" value="F:aspartic-type endopeptidase activity"/>
    <property type="evidence" value="ECO:0007669"/>
    <property type="project" value="UniProtKB-KW"/>
</dbReference>
<evidence type="ECO:0000313" key="8">
    <source>
        <dbReference type="Proteomes" id="UP000735302"/>
    </source>
</evidence>
<name>A0AAV4CYL3_9GAST</name>
<sequence>MNVNTVLAHLRPQHLHSSSRKNFKKGPKRPFASRGDLDLPQSKYYCDLKPLNKNPPESRRDIVLNHLNNSLHYSTISIGTPAQEFNVIFDTGPSLMWIPSSHHEPDYEELPEYHRQYNNDSSSTYKSTGKPFAITYNAGLVTGYVGQDSVTVAGLTVENQMFGEAALYLDTFANTSIDGMVGLGFRKKSSSKETNLLDNMVSQGLLQAPIFSLYLKRLGIDGGRESHLTLGGVNPDFFTGDFIFADLTAPDKWQFKIDRIQLMNGADTLLESESQVEIVSNSAMIDGPYREVNLLNTKLGATRIVVPGAYEMYTFECSEVDNLPDVEFVINGKTLSLSSKDYVIKVNRILGFYFVKVDNT</sequence>
<keyword evidence="2 7" id="KW-0645">Protease</keyword>
<evidence type="ECO:0000256" key="1">
    <source>
        <dbReference type="ARBA" id="ARBA00007447"/>
    </source>
</evidence>
<dbReference type="FunFam" id="2.40.70.10:FF:000115">
    <property type="entry name" value="Lysosomal aspartic protease"/>
    <property type="match status" value="1"/>
</dbReference>
<dbReference type="GO" id="GO:0006508">
    <property type="term" value="P:proteolysis"/>
    <property type="evidence" value="ECO:0007669"/>
    <property type="project" value="UniProtKB-KW"/>
</dbReference>
<dbReference type="EMBL" id="BLXT01007141">
    <property type="protein sequence ID" value="GFO36826.1"/>
    <property type="molecule type" value="Genomic_DNA"/>
</dbReference>
<feature type="region of interest" description="Disordered" evidence="5">
    <location>
        <begin position="11"/>
        <end position="37"/>
    </location>
</feature>
<protein>
    <submittedName>
        <fullName evidence="7">Cathepsin d-like aspartic protease</fullName>
    </submittedName>
</protein>
<keyword evidence="4" id="KW-0378">Hydrolase</keyword>
<keyword evidence="3" id="KW-0064">Aspartyl protease</keyword>
<dbReference type="Pfam" id="PF00026">
    <property type="entry name" value="Asp"/>
    <property type="match status" value="1"/>
</dbReference>
<organism evidence="7 8">
    <name type="scientific">Plakobranchus ocellatus</name>
    <dbReference type="NCBI Taxonomy" id="259542"/>
    <lineage>
        <taxon>Eukaryota</taxon>
        <taxon>Metazoa</taxon>
        <taxon>Spiralia</taxon>
        <taxon>Lophotrochozoa</taxon>
        <taxon>Mollusca</taxon>
        <taxon>Gastropoda</taxon>
        <taxon>Heterobranchia</taxon>
        <taxon>Euthyneura</taxon>
        <taxon>Panpulmonata</taxon>
        <taxon>Sacoglossa</taxon>
        <taxon>Placobranchoidea</taxon>
        <taxon>Plakobranchidae</taxon>
        <taxon>Plakobranchus</taxon>
    </lineage>
</organism>
<evidence type="ECO:0000256" key="4">
    <source>
        <dbReference type="ARBA" id="ARBA00022801"/>
    </source>
</evidence>
<comment type="caution">
    <text evidence="7">The sequence shown here is derived from an EMBL/GenBank/DDBJ whole genome shotgun (WGS) entry which is preliminary data.</text>
</comment>
<accession>A0AAV4CYL3</accession>
<dbReference type="PROSITE" id="PS51767">
    <property type="entry name" value="PEPTIDASE_A1"/>
    <property type="match status" value="1"/>
</dbReference>
<dbReference type="SUPFAM" id="SSF50630">
    <property type="entry name" value="Acid proteases"/>
    <property type="match status" value="1"/>
</dbReference>
<reference evidence="7 8" key="1">
    <citation type="journal article" date="2021" name="Elife">
        <title>Chloroplast acquisition without the gene transfer in kleptoplastic sea slugs, Plakobranchus ocellatus.</title>
        <authorList>
            <person name="Maeda T."/>
            <person name="Takahashi S."/>
            <person name="Yoshida T."/>
            <person name="Shimamura S."/>
            <person name="Takaki Y."/>
            <person name="Nagai Y."/>
            <person name="Toyoda A."/>
            <person name="Suzuki Y."/>
            <person name="Arimoto A."/>
            <person name="Ishii H."/>
            <person name="Satoh N."/>
            <person name="Nishiyama T."/>
            <person name="Hasebe M."/>
            <person name="Maruyama T."/>
            <person name="Minagawa J."/>
            <person name="Obokata J."/>
            <person name="Shigenobu S."/>
        </authorList>
    </citation>
    <scope>NUCLEOTIDE SEQUENCE [LARGE SCALE GENOMIC DNA]</scope>
</reference>
<dbReference type="PANTHER" id="PTHR47966:SF51">
    <property type="entry name" value="BETA-SITE APP-CLEAVING ENZYME, ISOFORM A-RELATED"/>
    <property type="match status" value="1"/>
</dbReference>
<dbReference type="Proteomes" id="UP000735302">
    <property type="component" value="Unassembled WGS sequence"/>
</dbReference>
<proteinExistence type="inferred from homology"/>
<dbReference type="Gene3D" id="2.40.70.10">
    <property type="entry name" value="Acid Proteases"/>
    <property type="match status" value="2"/>
</dbReference>
<comment type="similarity">
    <text evidence="1">Belongs to the peptidase A1 family.</text>
</comment>
<feature type="compositionally biased region" description="Basic residues" evidence="5">
    <location>
        <begin position="11"/>
        <end position="28"/>
    </location>
</feature>